<organism evidence="2 3">
    <name type="scientific">Trichoderma simmonsii</name>
    <dbReference type="NCBI Taxonomy" id="1491479"/>
    <lineage>
        <taxon>Eukaryota</taxon>
        <taxon>Fungi</taxon>
        <taxon>Dikarya</taxon>
        <taxon>Ascomycota</taxon>
        <taxon>Pezizomycotina</taxon>
        <taxon>Sordariomycetes</taxon>
        <taxon>Hypocreomycetidae</taxon>
        <taxon>Hypocreales</taxon>
        <taxon>Hypocreaceae</taxon>
        <taxon>Trichoderma</taxon>
    </lineage>
</organism>
<dbReference type="Gene3D" id="3.40.50.1820">
    <property type="entry name" value="alpha/beta hydrolase"/>
    <property type="match status" value="1"/>
</dbReference>
<dbReference type="PANTHER" id="PTHR46331:SF2">
    <property type="entry name" value="VALACYCLOVIR HYDROLASE"/>
    <property type="match status" value="1"/>
</dbReference>
<evidence type="ECO:0000259" key="1">
    <source>
        <dbReference type="Pfam" id="PF00561"/>
    </source>
</evidence>
<dbReference type="InterPro" id="IPR029058">
    <property type="entry name" value="AB_hydrolase_fold"/>
</dbReference>
<keyword evidence="2" id="KW-0378">Hydrolase</keyword>
<proteinExistence type="predicted"/>
<name>A0A8G0LJ91_9HYPO</name>
<dbReference type="Proteomes" id="UP000826661">
    <property type="component" value="Chromosome V"/>
</dbReference>
<dbReference type="PANTHER" id="PTHR46331">
    <property type="entry name" value="VALACYCLOVIR HYDROLASE"/>
    <property type="match status" value="1"/>
</dbReference>
<evidence type="ECO:0000313" key="2">
    <source>
        <dbReference type="EMBL" id="QYT03342.1"/>
    </source>
</evidence>
<gene>
    <name evidence="2" type="ORF">H0G86_010307</name>
</gene>
<keyword evidence="3" id="KW-1185">Reference proteome</keyword>
<dbReference type="GO" id="GO:0017171">
    <property type="term" value="F:serine hydrolase activity"/>
    <property type="evidence" value="ECO:0007669"/>
    <property type="project" value="TreeGrafter"/>
</dbReference>
<evidence type="ECO:0000313" key="3">
    <source>
        <dbReference type="Proteomes" id="UP000826661"/>
    </source>
</evidence>
<protein>
    <submittedName>
        <fullName evidence="2">AB hydrolase-1 domain-containing protein</fullName>
    </submittedName>
</protein>
<dbReference type="EMBL" id="CP075868">
    <property type="protein sequence ID" value="QYT03342.1"/>
    <property type="molecule type" value="Genomic_DNA"/>
</dbReference>
<feature type="domain" description="AB hydrolase-1" evidence="1">
    <location>
        <begin position="91"/>
        <end position="206"/>
    </location>
</feature>
<dbReference type="SUPFAM" id="SSF53474">
    <property type="entry name" value="alpha/beta-Hydrolases"/>
    <property type="match status" value="1"/>
</dbReference>
<accession>A0A8G0LJ91</accession>
<dbReference type="AlphaFoldDB" id="A0A8G0LJ91"/>
<sequence>MILFAVIISLLIVSMAFLAHIVRNIAMISLGFTTVSSFASSQSLDNYIPLHSMLPPTPHLPDPTFSGTTRINNIDLWYAVFGPPLDCGRTPIVFQHGGKINSNWWGLQIRHVAGKGHPVIAIDTRGHGRSNDDPEVPLSYDLFANDTVALLEHLNVSRASIVGWSDGANTALSLAMHHGAKVDRAFIFGANYQPDQANVTGIMGLPFLDDLQNRMKSEYEALSPNPEKFDEFMAKMATMQSTFPDWNDKSFAQIKTRFQDPSHAPIIWIGDGDSEEVVQRRVAGEMRDIIWGSSLVVLPGVGHFGPLQDPDTFNAILDRWLADPRR</sequence>
<reference evidence="2 3" key="1">
    <citation type="journal article" date="2021" name="BMC Genomics">
        <title>Telomere-to-telomere genome assembly of asparaginase-producing Trichoderma simmonsii.</title>
        <authorList>
            <person name="Chung D."/>
            <person name="Kwon Y.M."/>
            <person name="Yang Y."/>
        </authorList>
    </citation>
    <scope>NUCLEOTIDE SEQUENCE [LARGE SCALE GENOMIC DNA]</scope>
    <source>
        <strain evidence="2 3">GH-Sj1</strain>
    </source>
</reference>
<dbReference type="InterPro" id="IPR000073">
    <property type="entry name" value="AB_hydrolase_1"/>
</dbReference>
<dbReference type="Pfam" id="PF00561">
    <property type="entry name" value="Abhydrolase_1"/>
    <property type="match status" value="1"/>
</dbReference>